<sequence length="114" mass="13016">MSIFNQSKKNREQIAAAAKDLLEHIRSYEKPAEPVPLPRCVVTVINRLLTIIPLSETSLRDELTKYKDPLWNQAPELLSGAQFWIPVGQILEKNITKFDEPWKTTVLNVFNGAE</sequence>
<proteinExistence type="predicted"/>
<accession>A0A6C0B2N9</accession>
<dbReference type="EMBL" id="MN739056">
    <property type="protein sequence ID" value="QHS86487.1"/>
    <property type="molecule type" value="Genomic_DNA"/>
</dbReference>
<evidence type="ECO:0000313" key="1">
    <source>
        <dbReference type="EMBL" id="QHS86487.1"/>
    </source>
</evidence>
<reference evidence="1" key="1">
    <citation type="journal article" date="2020" name="Nature">
        <title>Giant virus diversity and host interactions through global metagenomics.</title>
        <authorList>
            <person name="Schulz F."/>
            <person name="Roux S."/>
            <person name="Paez-Espino D."/>
            <person name="Jungbluth S."/>
            <person name="Walsh D.A."/>
            <person name="Denef V.J."/>
            <person name="McMahon K.D."/>
            <person name="Konstantinidis K.T."/>
            <person name="Eloe-Fadrosh E.A."/>
            <person name="Kyrpides N.C."/>
            <person name="Woyke T."/>
        </authorList>
    </citation>
    <scope>NUCLEOTIDE SEQUENCE</scope>
    <source>
        <strain evidence="1">GVMAG-M-3300009187-29</strain>
    </source>
</reference>
<protein>
    <submittedName>
        <fullName evidence="1">Uncharacterized protein</fullName>
    </submittedName>
</protein>
<name>A0A6C0B2N9_9ZZZZ</name>
<organism evidence="1">
    <name type="scientific">viral metagenome</name>
    <dbReference type="NCBI Taxonomy" id="1070528"/>
    <lineage>
        <taxon>unclassified sequences</taxon>
        <taxon>metagenomes</taxon>
        <taxon>organismal metagenomes</taxon>
    </lineage>
</organism>
<dbReference type="AlphaFoldDB" id="A0A6C0B2N9"/>